<dbReference type="AlphaFoldDB" id="A0A2G8RBQ7"/>
<dbReference type="InterPro" id="IPR007831">
    <property type="entry name" value="T2SS_GspE_N"/>
</dbReference>
<evidence type="ECO:0000256" key="7">
    <source>
        <dbReference type="SAM" id="Phobius"/>
    </source>
</evidence>
<comment type="subcellular location">
    <subcellularLocation>
        <location evidence="1">Membrane</location>
        <topology evidence="1">Multi-pass membrane protein</topology>
    </subcellularLocation>
</comment>
<dbReference type="GO" id="GO:0016757">
    <property type="term" value="F:glycosyltransferase activity"/>
    <property type="evidence" value="ECO:0007669"/>
    <property type="project" value="UniProtKB-KW"/>
</dbReference>
<reference evidence="10 11" key="1">
    <citation type="submission" date="2013-09" db="EMBL/GenBank/DDBJ databases">
        <title>Genome sequencing of Phaeobacter antarcticus sp. nov. SM1211.</title>
        <authorList>
            <person name="Zhang X.-Y."/>
            <person name="Liu C."/>
            <person name="Chen X.-L."/>
            <person name="Xie B.-B."/>
            <person name="Qin Q.-L."/>
            <person name="Rong J.-C."/>
            <person name="Zhang Y.-Z."/>
        </authorList>
    </citation>
    <scope>NUCLEOTIDE SEQUENCE [LARGE SCALE GENOMIC DNA]</scope>
    <source>
        <strain evidence="10 11">SM1211</strain>
    </source>
</reference>
<gene>
    <name evidence="10" type="ORF">P775_18410</name>
</gene>
<evidence type="ECO:0000256" key="6">
    <source>
        <dbReference type="ARBA" id="ARBA00023136"/>
    </source>
</evidence>
<feature type="domain" description="Type II secretion system protein GspE N-terminal" evidence="8">
    <location>
        <begin position="77"/>
        <end position="154"/>
    </location>
</feature>
<keyword evidence="11" id="KW-1185">Reference proteome</keyword>
<dbReference type="InterPro" id="IPR050321">
    <property type="entry name" value="Glycosyltr_2/OpgH_subfam"/>
</dbReference>
<protein>
    <submittedName>
        <fullName evidence="10">Uncharacterized protein</fullName>
    </submittedName>
</protein>
<dbReference type="PANTHER" id="PTHR43867">
    <property type="entry name" value="CELLULOSE SYNTHASE CATALYTIC SUBUNIT A [UDP-FORMING]"/>
    <property type="match status" value="1"/>
</dbReference>
<dbReference type="PANTHER" id="PTHR43867:SF2">
    <property type="entry name" value="CELLULOSE SYNTHASE CATALYTIC SUBUNIT A [UDP-FORMING]"/>
    <property type="match status" value="1"/>
</dbReference>
<dbReference type="Gene3D" id="3.90.550.10">
    <property type="entry name" value="Spore Coat Polysaccharide Biosynthesis Protein SpsA, Chain A"/>
    <property type="match status" value="1"/>
</dbReference>
<feature type="transmembrane region" description="Helical" evidence="7">
    <location>
        <begin position="575"/>
        <end position="594"/>
    </location>
</feature>
<evidence type="ECO:0000256" key="5">
    <source>
        <dbReference type="ARBA" id="ARBA00022989"/>
    </source>
</evidence>
<dbReference type="InterPro" id="IPR001173">
    <property type="entry name" value="Glyco_trans_2-like"/>
</dbReference>
<keyword evidence="6 7" id="KW-0472">Membrane</keyword>
<evidence type="ECO:0000256" key="3">
    <source>
        <dbReference type="ARBA" id="ARBA00022679"/>
    </source>
</evidence>
<keyword evidence="4 7" id="KW-0812">Transmembrane</keyword>
<feature type="transmembrane region" description="Helical" evidence="7">
    <location>
        <begin position="213"/>
        <end position="233"/>
    </location>
</feature>
<feature type="transmembrane region" description="Helical" evidence="7">
    <location>
        <begin position="187"/>
        <end position="207"/>
    </location>
</feature>
<proteinExistence type="predicted"/>
<dbReference type="GO" id="GO:0016020">
    <property type="term" value="C:membrane"/>
    <property type="evidence" value="ECO:0007669"/>
    <property type="project" value="UniProtKB-SubCell"/>
</dbReference>
<dbReference type="InterPro" id="IPR037257">
    <property type="entry name" value="T2SS_E_N_sf"/>
</dbReference>
<evidence type="ECO:0000256" key="1">
    <source>
        <dbReference type="ARBA" id="ARBA00004141"/>
    </source>
</evidence>
<feature type="domain" description="Glycosyltransferase 2-like" evidence="9">
    <location>
        <begin position="337"/>
        <end position="529"/>
    </location>
</feature>
<evidence type="ECO:0000313" key="11">
    <source>
        <dbReference type="Proteomes" id="UP000231259"/>
    </source>
</evidence>
<name>A0A2G8RBQ7_9RHOB</name>
<keyword evidence="2" id="KW-0328">Glycosyltransferase</keyword>
<dbReference type="Proteomes" id="UP000231259">
    <property type="component" value="Unassembled WGS sequence"/>
</dbReference>
<evidence type="ECO:0000313" key="10">
    <source>
        <dbReference type="EMBL" id="PIL18548.1"/>
    </source>
</evidence>
<dbReference type="InterPro" id="IPR029044">
    <property type="entry name" value="Nucleotide-diphossugar_trans"/>
</dbReference>
<sequence>MNKQLLNDVSANLAHAGVAGQRPISTTLVQSGQISAADMLAALACAAQDGTALDRILIADGTATPLQVLSAQAMHWGVTLLDTFVSPPDPTLKNLLDPSYCLKHGLLPWARMGETTVIATARPEEFQTLAPRLSATIGPVVMALALESDIQALIVAQHGRDLAVRAETQLPEDESCRDINRVTLRRGLIGGGIAVMCLSALIMMPALFFDAVLLLAIVTLLIAQGLKVAALLAPTPRFEPNESPPNQRRPTVALLVPLFREQDIAATLITRLNRLSYPKALLDVVLVLEAEDQQTRASLDRAQFPPWMRIIEVPQGSITTKPRAMNYALRFCRGDIIGIYDAEDAPAANQIDRVVARFARTPDRVACLQGILDFYNPHANWLSRCFAIEYATWFRILLPGLARLGFAIPLGGTTVFFRRSALERVRGWDAHNVTEDADIGIRLARYGYVTELLPTVTREEANNRFWPWIKQRSRWLKGYMITYAVHMRNPGRLLRELGFWRCLGFQMLFLTAILQFLLAPVLWSFWLVLLGLSHPLGDLLDPPQMVALTAIFLTSEAISLLVSLAAVARSPHDGLLLWVPTMLLYFPLGVIAAYKGLYELLVKPFYWDKTAHGHSPPDHAWADRPVT</sequence>
<accession>A0A2G8RBQ7</accession>
<dbReference type="Pfam" id="PF05157">
    <property type="entry name" value="MshEN"/>
    <property type="match status" value="1"/>
</dbReference>
<keyword evidence="3" id="KW-0808">Transferase</keyword>
<dbReference type="RefSeq" id="WP_245875745.1">
    <property type="nucleotide sequence ID" value="NZ_AWWI01000121.1"/>
</dbReference>
<evidence type="ECO:0000259" key="8">
    <source>
        <dbReference type="Pfam" id="PF05157"/>
    </source>
</evidence>
<dbReference type="SUPFAM" id="SSF160246">
    <property type="entry name" value="EspE N-terminal domain-like"/>
    <property type="match status" value="1"/>
</dbReference>
<keyword evidence="5 7" id="KW-1133">Transmembrane helix</keyword>
<feature type="transmembrane region" description="Helical" evidence="7">
    <location>
        <begin position="546"/>
        <end position="568"/>
    </location>
</feature>
<dbReference type="Pfam" id="PF13632">
    <property type="entry name" value="Glyco_trans_2_3"/>
    <property type="match status" value="1"/>
</dbReference>
<dbReference type="Gene3D" id="3.30.300.160">
    <property type="entry name" value="Type II secretion system, protein E, N-terminal domain"/>
    <property type="match status" value="1"/>
</dbReference>
<comment type="caution">
    <text evidence="10">The sequence shown here is derived from an EMBL/GenBank/DDBJ whole genome shotgun (WGS) entry which is preliminary data.</text>
</comment>
<evidence type="ECO:0000259" key="9">
    <source>
        <dbReference type="Pfam" id="PF13632"/>
    </source>
</evidence>
<evidence type="ECO:0000256" key="4">
    <source>
        <dbReference type="ARBA" id="ARBA00022692"/>
    </source>
</evidence>
<dbReference type="SUPFAM" id="SSF53448">
    <property type="entry name" value="Nucleotide-diphospho-sugar transferases"/>
    <property type="match status" value="1"/>
</dbReference>
<organism evidence="10 11">
    <name type="scientific">Puniceibacterium antarcticum</name>
    <dbReference type="NCBI Taxonomy" id="1206336"/>
    <lineage>
        <taxon>Bacteria</taxon>
        <taxon>Pseudomonadati</taxon>
        <taxon>Pseudomonadota</taxon>
        <taxon>Alphaproteobacteria</taxon>
        <taxon>Rhodobacterales</taxon>
        <taxon>Paracoccaceae</taxon>
        <taxon>Puniceibacterium</taxon>
    </lineage>
</organism>
<dbReference type="EMBL" id="AWWI01000121">
    <property type="protein sequence ID" value="PIL18548.1"/>
    <property type="molecule type" value="Genomic_DNA"/>
</dbReference>
<evidence type="ECO:0000256" key="2">
    <source>
        <dbReference type="ARBA" id="ARBA00022676"/>
    </source>
</evidence>
<feature type="transmembrane region" description="Helical" evidence="7">
    <location>
        <begin position="502"/>
        <end position="526"/>
    </location>
</feature>